<evidence type="ECO:0000313" key="6">
    <source>
        <dbReference type="Proteomes" id="UP000475249"/>
    </source>
</evidence>
<dbReference type="PROSITE" id="PS50995">
    <property type="entry name" value="HTH_MARR_2"/>
    <property type="match status" value="1"/>
</dbReference>
<dbReference type="Pfam" id="PF01047">
    <property type="entry name" value="MarR"/>
    <property type="match status" value="1"/>
</dbReference>
<dbReference type="PANTHER" id="PTHR42756:SF1">
    <property type="entry name" value="TRANSCRIPTIONAL REPRESSOR OF EMRAB OPERON"/>
    <property type="match status" value="1"/>
</dbReference>
<gene>
    <name evidence="5" type="ORF">GTQ38_12630</name>
</gene>
<dbReference type="InterPro" id="IPR036390">
    <property type="entry name" value="WH_DNA-bd_sf"/>
</dbReference>
<dbReference type="AlphaFoldDB" id="A0A6L9EDT1"/>
<reference evidence="5 6" key="1">
    <citation type="submission" date="2020-01" db="EMBL/GenBank/DDBJ databases">
        <title>Bacteria diversity of Porities sp.</title>
        <authorList>
            <person name="Wang G."/>
        </authorList>
    </citation>
    <scope>NUCLEOTIDE SEQUENCE [LARGE SCALE GENOMIC DNA]</scope>
    <source>
        <strain evidence="5 6">R33</strain>
    </source>
</reference>
<keyword evidence="1" id="KW-0805">Transcription regulation</keyword>
<dbReference type="SMART" id="SM00347">
    <property type="entry name" value="HTH_MARR"/>
    <property type="match status" value="1"/>
</dbReference>
<keyword evidence="3" id="KW-0804">Transcription</keyword>
<evidence type="ECO:0000256" key="2">
    <source>
        <dbReference type="ARBA" id="ARBA00023125"/>
    </source>
</evidence>
<accession>A0A6L9EDT1</accession>
<protein>
    <submittedName>
        <fullName evidence="5">MarR family transcriptional regulator</fullName>
    </submittedName>
</protein>
<evidence type="ECO:0000256" key="3">
    <source>
        <dbReference type="ARBA" id="ARBA00023163"/>
    </source>
</evidence>
<dbReference type="Gene3D" id="1.10.10.10">
    <property type="entry name" value="Winged helix-like DNA-binding domain superfamily/Winged helix DNA-binding domain"/>
    <property type="match status" value="1"/>
</dbReference>
<dbReference type="EMBL" id="WXYO01000005">
    <property type="protein sequence ID" value="NAS12856.1"/>
    <property type="molecule type" value="Genomic_DNA"/>
</dbReference>
<organism evidence="5 6">
    <name type="scientific">Poritiphilus flavus</name>
    <dbReference type="NCBI Taxonomy" id="2697053"/>
    <lineage>
        <taxon>Bacteria</taxon>
        <taxon>Pseudomonadati</taxon>
        <taxon>Bacteroidota</taxon>
        <taxon>Flavobacteriia</taxon>
        <taxon>Flavobacteriales</taxon>
        <taxon>Flavobacteriaceae</taxon>
        <taxon>Poritiphilus</taxon>
    </lineage>
</organism>
<evidence type="ECO:0000259" key="4">
    <source>
        <dbReference type="PROSITE" id="PS50995"/>
    </source>
</evidence>
<keyword evidence="2" id="KW-0238">DNA-binding</keyword>
<dbReference type="InterPro" id="IPR023187">
    <property type="entry name" value="Tscrpt_reg_MarR-type_CS"/>
</dbReference>
<dbReference type="PROSITE" id="PS01117">
    <property type="entry name" value="HTH_MARR_1"/>
    <property type="match status" value="1"/>
</dbReference>
<feature type="domain" description="HTH marR-type" evidence="4">
    <location>
        <begin position="11"/>
        <end position="145"/>
    </location>
</feature>
<evidence type="ECO:0000256" key="1">
    <source>
        <dbReference type="ARBA" id="ARBA00023015"/>
    </source>
</evidence>
<dbReference type="GO" id="GO:0003677">
    <property type="term" value="F:DNA binding"/>
    <property type="evidence" value="ECO:0007669"/>
    <property type="project" value="UniProtKB-KW"/>
</dbReference>
<dbReference type="InterPro" id="IPR036388">
    <property type="entry name" value="WH-like_DNA-bd_sf"/>
</dbReference>
<name>A0A6L9EDT1_9FLAO</name>
<dbReference type="InterPro" id="IPR000835">
    <property type="entry name" value="HTH_MarR-typ"/>
</dbReference>
<proteinExistence type="predicted"/>
<comment type="caution">
    <text evidence="5">The sequence shown here is derived from an EMBL/GenBank/DDBJ whole genome shotgun (WGS) entry which is preliminary data.</text>
</comment>
<evidence type="ECO:0000313" key="5">
    <source>
        <dbReference type="EMBL" id="NAS12856.1"/>
    </source>
</evidence>
<dbReference type="SUPFAM" id="SSF46785">
    <property type="entry name" value="Winged helix' DNA-binding domain"/>
    <property type="match status" value="1"/>
</dbReference>
<keyword evidence="6" id="KW-1185">Reference proteome</keyword>
<dbReference type="Proteomes" id="UP000475249">
    <property type="component" value="Unassembled WGS sequence"/>
</dbReference>
<dbReference type="GO" id="GO:0003700">
    <property type="term" value="F:DNA-binding transcription factor activity"/>
    <property type="evidence" value="ECO:0007669"/>
    <property type="project" value="InterPro"/>
</dbReference>
<sequence length="154" mass="18196">MHDEQHKLDFESSLGPWLGKTTKIMDYYLHEALQKQGLDLTKEQMIVLKKLHDNDGLNQNELAFLTFRDKSSLARLLSKMERKDYILRKQSAEDKRNNEVFLTPEGREVFKRTKPVMKSLMRTMEKDITSEEKKRVIEILKRVQHNFTAETATL</sequence>
<dbReference type="PRINTS" id="PR00598">
    <property type="entry name" value="HTHMARR"/>
</dbReference>
<dbReference type="PANTHER" id="PTHR42756">
    <property type="entry name" value="TRANSCRIPTIONAL REGULATOR, MARR"/>
    <property type="match status" value="1"/>
</dbReference>